<name>A0AAD8NZD3_TARER</name>
<evidence type="ECO:0000313" key="2">
    <source>
        <dbReference type="Proteomes" id="UP001229421"/>
    </source>
</evidence>
<protein>
    <submittedName>
        <fullName evidence="1">Uncharacterized protein</fullName>
    </submittedName>
</protein>
<dbReference type="EMBL" id="JAUHHV010000004">
    <property type="protein sequence ID" value="KAK1427518.1"/>
    <property type="molecule type" value="Genomic_DNA"/>
</dbReference>
<dbReference type="Proteomes" id="UP001229421">
    <property type="component" value="Unassembled WGS sequence"/>
</dbReference>
<comment type="caution">
    <text evidence="1">The sequence shown here is derived from an EMBL/GenBank/DDBJ whole genome shotgun (WGS) entry which is preliminary data.</text>
</comment>
<gene>
    <name evidence="1" type="ORF">QVD17_16205</name>
</gene>
<keyword evidence="2" id="KW-1185">Reference proteome</keyword>
<proteinExistence type="predicted"/>
<organism evidence="1 2">
    <name type="scientific">Tagetes erecta</name>
    <name type="common">African marigold</name>
    <dbReference type="NCBI Taxonomy" id="13708"/>
    <lineage>
        <taxon>Eukaryota</taxon>
        <taxon>Viridiplantae</taxon>
        <taxon>Streptophyta</taxon>
        <taxon>Embryophyta</taxon>
        <taxon>Tracheophyta</taxon>
        <taxon>Spermatophyta</taxon>
        <taxon>Magnoliopsida</taxon>
        <taxon>eudicotyledons</taxon>
        <taxon>Gunneridae</taxon>
        <taxon>Pentapetalae</taxon>
        <taxon>asterids</taxon>
        <taxon>campanulids</taxon>
        <taxon>Asterales</taxon>
        <taxon>Asteraceae</taxon>
        <taxon>Asteroideae</taxon>
        <taxon>Heliantheae alliance</taxon>
        <taxon>Tageteae</taxon>
        <taxon>Tagetes</taxon>
    </lineage>
</organism>
<accession>A0AAD8NZD3</accession>
<reference evidence="1" key="1">
    <citation type="journal article" date="2023" name="bioRxiv">
        <title>Improved chromosome-level genome assembly for marigold (Tagetes erecta).</title>
        <authorList>
            <person name="Jiang F."/>
            <person name="Yuan L."/>
            <person name="Wang S."/>
            <person name="Wang H."/>
            <person name="Xu D."/>
            <person name="Wang A."/>
            <person name="Fan W."/>
        </authorList>
    </citation>
    <scope>NUCLEOTIDE SEQUENCE</scope>
    <source>
        <strain evidence="1">WSJ</strain>
        <tissue evidence="1">Leaf</tissue>
    </source>
</reference>
<sequence length="73" mass="8416">MCGEDSAEVVHGFAVATKVGLTKAQFDYSSYVSRGICHHDDTYKENSKFFIWGLREREIDQSINFQSKYETED</sequence>
<evidence type="ECO:0000313" key="1">
    <source>
        <dbReference type="EMBL" id="KAK1427518.1"/>
    </source>
</evidence>
<dbReference type="AlphaFoldDB" id="A0AAD8NZD3"/>